<sequence>MINEHDIADMCALYELNKGDSFVINYDKVDESIGHIPANKADVFLFDHIDGMYSYCKDMAGNVVHFAAWTKVIKT</sequence>
<name>A0A6J5MUA1_9CAUD</name>
<evidence type="ECO:0000313" key="1">
    <source>
        <dbReference type="EMBL" id="CAB4147149.1"/>
    </source>
</evidence>
<reference evidence="1" key="1">
    <citation type="submission" date="2020-04" db="EMBL/GenBank/DDBJ databases">
        <authorList>
            <person name="Chiriac C."/>
            <person name="Salcher M."/>
            <person name="Ghai R."/>
            <person name="Kavagutti S V."/>
        </authorList>
    </citation>
    <scope>NUCLEOTIDE SEQUENCE</scope>
</reference>
<dbReference type="EMBL" id="LR796486">
    <property type="protein sequence ID" value="CAB4147149.1"/>
    <property type="molecule type" value="Genomic_DNA"/>
</dbReference>
<protein>
    <submittedName>
        <fullName evidence="1">Uncharacterized protein</fullName>
    </submittedName>
</protein>
<proteinExistence type="predicted"/>
<organism evidence="1">
    <name type="scientific">uncultured Caudovirales phage</name>
    <dbReference type="NCBI Taxonomy" id="2100421"/>
    <lineage>
        <taxon>Viruses</taxon>
        <taxon>Duplodnaviria</taxon>
        <taxon>Heunggongvirae</taxon>
        <taxon>Uroviricota</taxon>
        <taxon>Caudoviricetes</taxon>
        <taxon>Peduoviridae</taxon>
        <taxon>Maltschvirus</taxon>
        <taxon>Maltschvirus maltsch</taxon>
    </lineage>
</organism>
<accession>A0A6J5MUA1</accession>
<gene>
    <name evidence="1" type="ORF">UFOVP507_14</name>
</gene>